<dbReference type="HOGENOM" id="CLU_3358583_0_0_14"/>
<dbReference type="STRING" id="838561.P344_04135"/>
<proteinExistence type="predicted"/>
<dbReference type="AlphaFoldDB" id="W6AN61"/>
<sequence>MGLEGKLTDLNDNKFKNIVFNKTQCILAGKISNFIK</sequence>
<gene>
    <name evidence="1" type="ORF">P344_04135</name>
</gene>
<dbReference type="EMBL" id="CP006720">
    <property type="protein sequence ID" value="AHI58155.1"/>
    <property type="molecule type" value="Genomic_DNA"/>
</dbReference>
<dbReference type="Proteomes" id="UP000019260">
    <property type="component" value="Chromosome"/>
</dbReference>
<dbReference type="KEGG" id="smia:P344_04135"/>
<accession>W6AN61</accession>
<protein>
    <submittedName>
        <fullName evidence="1">Uncharacterized protein</fullName>
    </submittedName>
</protein>
<reference evidence="1 2" key="1">
    <citation type="submission" date="2013-09" db="EMBL/GenBank/DDBJ databases">
        <title>Complete genome sequence of Spiroplasma mirum suckling mouse cataract agent.</title>
        <authorList>
            <person name="Landry C.A."/>
            <person name="Bastian F.O."/>
            <person name="Thune R.L."/>
        </authorList>
    </citation>
    <scope>NUCLEOTIDE SEQUENCE [LARGE SCALE GENOMIC DNA]</scope>
    <source>
        <strain evidence="1 2">SMCA</strain>
    </source>
</reference>
<evidence type="ECO:0000313" key="2">
    <source>
        <dbReference type="Proteomes" id="UP000019260"/>
    </source>
</evidence>
<organism evidence="1 2">
    <name type="scientific">Spiroplasma mirum ATCC 29335</name>
    <dbReference type="NCBI Taxonomy" id="838561"/>
    <lineage>
        <taxon>Bacteria</taxon>
        <taxon>Bacillati</taxon>
        <taxon>Mycoplasmatota</taxon>
        <taxon>Mollicutes</taxon>
        <taxon>Entomoplasmatales</taxon>
        <taxon>Spiroplasmataceae</taxon>
        <taxon>Spiroplasma</taxon>
    </lineage>
</organism>
<name>W6AN61_9MOLU</name>
<keyword evidence="2" id="KW-1185">Reference proteome</keyword>
<evidence type="ECO:0000313" key="1">
    <source>
        <dbReference type="EMBL" id="AHI58155.1"/>
    </source>
</evidence>